<evidence type="ECO:0008006" key="3">
    <source>
        <dbReference type="Google" id="ProtNLM"/>
    </source>
</evidence>
<dbReference type="AlphaFoldDB" id="A0A1I4BLJ8"/>
<dbReference type="OrthoDB" id="8451101at2"/>
<keyword evidence="2" id="KW-1185">Reference proteome</keyword>
<dbReference type="EMBL" id="FOSN01000015">
    <property type="protein sequence ID" value="SFK69240.1"/>
    <property type="molecule type" value="Genomic_DNA"/>
</dbReference>
<dbReference type="RefSeq" id="WP_091685181.1">
    <property type="nucleotide sequence ID" value="NZ_FOSN01000015.1"/>
</dbReference>
<name>A0A1I4BLJ8_9HYPH</name>
<reference evidence="1 2" key="1">
    <citation type="submission" date="2016-10" db="EMBL/GenBank/DDBJ databases">
        <authorList>
            <person name="de Groot N.N."/>
        </authorList>
    </citation>
    <scope>NUCLEOTIDE SEQUENCE [LARGE SCALE GENOMIC DNA]</scope>
    <source>
        <strain evidence="1 2">NE2</strain>
    </source>
</reference>
<sequence>MNRSLGLGLVGFFLSIFVVPATAQEALVKILSPADGAALQAKHTYPLQYEVAPSTKADHVHLYVDGDETSMSHTLKGKFTLGPLKPGDRKICVRPVNHAHTPIGAESCINVTVQ</sequence>
<dbReference type="Proteomes" id="UP000198755">
    <property type="component" value="Unassembled WGS sequence"/>
</dbReference>
<evidence type="ECO:0000313" key="2">
    <source>
        <dbReference type="Proteomes" id="UP000198755"/>
    </source>
</evidence>
<accession>A0A1I4BLJ8</accession>
<proteinExistence type="predicted"/>
<gene>
    <name evidence="1" type="ORF">SAMN05444581_11568</name>
</gene>
<protein>
    <recommendedName>
        <fullName evidence="3">DUF4399 domain-containing protein</fullName>
    </recommendedName>
</protein>
<dbReference type="STRING" id="1612308.SAMN05444581_11568"/>
<organism evidence="1 2">
    <name type="scientific">Methylocapsa palsarum</name>
    <dbReference type="NCBI Taxonomy" id="1612308"/>
    <lineage>
        <taxon>Bacteria</taxon>
        <taxon>Pseudomonadati</taxon>
        <taxon>Pseudomonadota</taxon>
        <taxon>Alphaproteobacteria</taxon>
        <taxon>Hyphomicrobiales</taxon>
        <taxon>Beijerinckiaceae</taxon>
        <taxon>Methylocapsa</taxon>
    </lineage>
</organism>
<evidence type="ECO:0000313" key="1">
    <source>
        <dbReference type="EMBL" id="SFK69240.1"/>
    </source>
</evidence>